<evidence type="ECO:0000259" key="2">
    <source>
        <dbReference type="PROSITE" id="PS51390"/>
    </source>
</evidence>
<dbReference type="Pfam" id="PF00095">
    <property type="entry name" value="WAP"/>
    <property type="match status" value="1"/>
</dbReference>
<dbReference type="Proteomes" id="UP000192578">
    <property type="component" value="Unassembled WGS sequence"/>
</dbReference>
<sequence length="134" mass="14747">MRHRRFLPRACKSAATPSPAVGPVKTPSVPHQSSSRESVRSRRYSGLAGRSVSRMKVARERRNVALKRRNVDAPVRKWRFPPVVHVGMCPPPKATKPGDCSVTCTSDRNCKITERCCVNACGPSCQAAVHFPPD</sequence>
<evidence type="ECO:0000313" key="4">
    <source>
        <dbReference type="Proteomes" id="UP000192578"/>
    </source>
</evidence>
<name>A0A1W0WC10_HYPEX</name>
<dbReference type="EMBL" id="MTYJ01000138">
    <property type="protein sequence ID" value="OQV12693.1"/>
    <property type="molecule type" value="Genomic_DNA"/>
</dbReference>
<dbReference type="GO" id="GO:0030414">
    <property type="term" value="F:peptidase inhibitor activity"/>
    <property type="evidence" value="ECO:0007669"/>
    <property type="project" value="InterPro"/>
</dbReference>
<dbReference type="GO" id="GO:0005576">
    <property type="term" value="C:extracellular region"/>
    <property type="evidence" value="ECO:0007669"/>
    <property type="project" value="InterPro"/>
</dbReference>
<dbReference type="OrthoDB" id="4473401at2759"/>
<organism evidence="3 4">
    <name type="scientific">Hypsibius exemplaris</name>
    <name type="common">Freshwater tardigrade</name>
    <dbReference type="NCBI Taxonomy" id="2072580"/>
    <lineage>
        <taxon>Eukaryota</taxon>
        <taxon>Metazoa</taxon>
        <taxon>Ecdysozoa</taxon>
        <taxon>Tardigrada</taxon>
        <taxon>Eutardigrada</taxon>
        <taxon>Parachela</taxon>
        <taxon>Hypsibioidea</taxon>
        <taxon>Hypsibiidae</taxon>
        <taxon>Hypsibius</taxon>
    </lineage>
</organism>
<dbReference type="PROSITE" id="PS51390">
    <property type="entry name" value="WAP"/>
    <property type="match status" value="1"/>
</dbReference>
<dbReference type="AlphaFoldDB" id="A0A1W0WC10"/>
<proteinExistence type="predicted"/>
<dbReference type="InterPro" id="IPR036645">
    <property type="entry name" value="Elafin-like_sf"/>
</dbReference>
<evidence type="ECO:0000256" key="1">
    <source>
        <dbReference type="SAM" id="MobiDB-lite"/>
    </source>
</evidence>
<protein>
    <recommendedName>
        <fullName evidence="2">WAP domain-containing protein</fullName>
    </recommendedName>
</protein>
<dbReference type="Gene3D" id="4.10.75.10">
    <property type="entry name" value="Elafin-like"/>
    <property type="match status" value="1"/>
</dbReference>
<accession>A0A1W0WC10</accession>
<gene>
    <name evidence="3" type="ORF">BV898_13014</name>
</gene>
<dbReference type="SUPFAM" id="SSF57256">
    <property type="entry name" value="Elafin-like"/>
    <property type="match status" value="1"/>
</dbReference>
<keyword evidence="4" id="KW-1185">Reference proteome</keyword>
<reference evidence="4" key="1">
    <citation type="submission" date="2017-01" db="EMBL/GenBank/DDBJ databases">
        <title>Comparative genomics of anhydrobiosis in the tardigrade Hypsibius dujardini.</title>
        <authorList>
            <person name="Yoshida Y."/>
            <person name="Koutsovoulos G."/>
            <person name="Laetsch D."/>
            <person name="Stevens L."/>
            <person name="Kumar S."/>
            <person name="Horikawa D."/>
            <person name="Ishino K."/>
            <person name="Komine S."/>
            <person name="Tomita M."/>
            <person name="Blaxter M."/>
            <person name="Arakawa K."/>
        </authorList>
    </citation>
    <scope>NUCLEOTIDE SEQUENCE [LARGE SCALE GENOMIC DNA]</scope>
    <source>
        <strain evidence="4">Z151</strain>
    </source>
</reference>
<feature type="domain" description="WAP" evidence="2">
    <location>
        <begin position="82"/>
        <end position="129"/>
    </location>
</feature>
<comment type="caution">
    <text evidence="3">The sequence shown here is derived from an EMBL/GenBank/DDBJ whole genome shotgun (WGS) entry which is preliminary data.</text>
</comment>
<evidence type="ECO:0000313" key="3">
    <source>
        <dbReference type="EMBL" id="OQV12693.1"/>
    </source>
</evidence>
<feature type="region of interest" description="Disordered" evidence="1">
    <location>
        <begin position="1"/>
        <end position="55"/>
    </location>
</feature>
<dbReference type="InterPro" id="IPR008197">
    <property type="entry name" value="WAP_dom"/>
</dbReference>